<protein>
    <recommendedName>
        <fullName evidence="4">LRAT domain-containing protein</fullName>
    </recommendedName>
</protein>
<keyword evidence="3" id="KW-1185">Reference proteome</keyword>
<keyword evidence="1" id="KW-0472">Membrane</keyword>
<comment type="caution">
    <text evidence="2">The sequence shown here is derived from an EMBL/GenBank/DDBJ whole genome shotgun (WGS) entry which is preliminary data.</text>
</comment>
<dbReference type="EMBL" id="MTYJ01000134">
    <property type="protein sequence ID" value="OQV12932.1"/>
    <property type="molecule type" value="Genomic_DNA"/>
</dbReference>
<dbReference type="Proteomes" id="UP000192578">
    <property type="component" value="Unassembled WGS sequence"/>
</dbReference>
<evidence type="ECO:0000313" key="2">
    <source>
        <dbReference type="EMBL" id="OQV12932.1"/>
    </source>
</evidence>
<reference evidence="3" key="1">
    <citation type="submission" date="2017-01" db="EMBL/GenBank/DDBJ databases">
        <title>Comparative genomics of anhydrobiosis in the tardigrade Hypsibius dujardini.</title>
        <authorList>
            <person name="Yoshida Y."/>
            <person name="Koutsovoulos G."/>
            <person name="Laetsch D."/>
            <person name="Stevens L."/>
            <person name="Kumar S."/>
            <person name="Horikawa D."/>
            <person name="Ishino K."/>
            <person name="Komine S."/>
            <person name="Tomita M."/>
            <person name="Blaxter M."/>
            <person name="Arakawa K."/>
        </authorList>
    </citation>
    <scope>NUCLEOTIDE SEQUENCE [LARGE SCALE GENOMIC DNA]</scope>
    <source>
        <strain evidence="3">Z151</strain>
    </source>
</reference>
<organism evidence="2 3">
    <name type="scientific">Hypsibius exemplaris</name>
    <name type="common">Freshwater tardigrade</name>
    <dbReference type="NCBI Taxonomy" id="2072580"/>
    <lineage>
        <taxon>Eukaryota</taxon>
        <taxon>Metazoa</taxon>
        <taxon>Ecdysozoa</taxon>
        <taxon>Tardigrada</taxon>
        <taxon>Eutardigrada</taxon>
        <taxon>Parachela</taxon>
        <taxon>Hypsibioidea</taxon>
        <taxon>Hypsibiidae</taxon>
        <taxon>Hypsibius</taxon>
    </lineage>
</organism>
<gene>
    <name evidence="2" type="ORF">BV898_12853</name>
</gene>
<evidence type="ECO:0000256" key="1">
    <source>
        <dbReference type="SAM" id="Phobius"/>
    </source>
</evidence>
<name>A0A1W0WCN9_HYPEX</name>
<dbReference type="AlphaFoldDB" id="A0A1W0WCN9"/>
<sequence>MGCFLNNLAGHNAQLTDECYLDGRHNEVGEVQVYSKSAKALAGLAVHHGVVVTVGPNDYRVFEVGPGKEFYKTAALQSVYPCLALGRHALKDVYQAAQRAWDEQAYCKHLNNCNHFCERIAASLDRTIEIWWSCACNAETTLILNGVGLFVFGPAFVPLRVGWWLLEKIYSVMRNTLMVCTS</sequence>
<keyword evidence="1" id="KW-0812">Transmembrane</keyword>
<keyword evidence="1" id="KW-1133">Transmembrane helix</keyword>
<evidence type="ECO:0000313" key="3">
    <source>
        <dbReference type="Proteomes" id="UP000192578"/>
    </source>
</evidence>
<accession>A0A1W0WCN9</accession>
<feature type="transmembrane region" description="Helical" evidence="1">
    <location>
        <begin position="142"/>
        <end position="166"/>
    </location>
</feature>
<evidence type="ECO:0008006" key="4">
    <source>
        <dbReference type="Google" id="ProtNLM"/>
    </source>
</evidence>
<proteinExistence type="predicted"/>